<dbReference type="GO" id="GO:0005886">
    <property type="term" value="C:plasma membrane"/>
    <property type="evidence" value="ECO:0007669"/>
    <property type="project" value="TreeGrafter"/>
</dbReference>
<organism evidence="2 3">
    <name type="scientific">Fretibacterium fastidiosum</name>
    <dbReference type="NCBI Taxonomy" id="651822"/>
    <lineage>
        <taxon>Bacteria</taxon>
        <taxon>Thermotogati</taxon>
        <taxon>Synergistota</taxon>
        <taxon>Synergistia</taxon>
        <taxon>Synergistales</taxon>
        <taxon>Aminobacteriaceae</taxon>
        <taxon>Fretibacterium</taxon>
    </lineage>
</organism>
<keyword evidence="3" id="KW-1185">Reference proteome</keyword>
<dbReference type="SUPFAM" id="SSF48295">
    <property type="entry name" value="TrpR-like"/>
    <property type="match status" value="1"/>
</dbReference>
<evidence type="ECO:0000313" key="3">
    <source>
        <dbReference type="Proteomes" id="UP000008957"/>
    </source>
</evidence>
<feature type="domain" description="Chromosomal replication initiator DnaA C-terminal" evidence="1">
    <location>
        <begin position="66"/>
        <end position="135"/>
    </location>
</feature>
<dbReference type="GO" id="GO:0003688">
    <property type="term" value="F:DNA replication origin binding"/>
    <property type="evidence" value="ECO:0007669"/>
    <property type="project" value="TreeGrafter"/>
</dbReference>
<dbReference type="GO" id="GO:0005524">
    <property type="term" value="F:ATP binding"/>
    <property type="evidence" value="ECO:0007669"/>
    <property type="project" value="InterPro"/>
</dbReference>
<dbReference type="InterPro" id="IPR013159">
    <property type="entry name" value="DnaA_C"/>
</dbReference>
<dbReference type="PANTHER" id="PTHR30050">
    <property type="entry name" value="CHROMOSOMAL REPLICATION INITIATOR PROTEIN DNAA"/>
    <property type="match status" value="1"/>
</dbReference>
<dbReference type="EMBL" id="FP929056">
    <property type="protein sequence ID" value="CBL28786.1"/>
    <property type="molecule type" value="Genomic_DNA"/>
</dbReference>
<dbReference type="Gene3D" id="1.10.8.60">
    <property type="match status" value="1"/>
</dbReference>
<evidence type="ECO:0000313" key="2">
    <source>
        <dbReference type="EMBL" id="CBL28786.1"/>
    </source>
</evidence>
<protein>
    <submittedName>
        <fullName evidence="2">ATPase involved in DNA replication initiation</fullName>
    </submittedName>
</protein>
<dbReference type="RefSeq" id="WP_015556933.1">
    <property type="nucleotide sequence ID" value="NC_021038.1"/>
</dbReference>
<dbReference type="CDD" id="cd06571">
    <property type="entry name" value="Bac_DnaA_C"/>
    <property type="match status" value="1"/>
</dbReference>
<dbReference type="PANTHER" id="PTHR30050:SF2">
    <property type="entry name" value="CHROMOSOMAL REPLICATION INITIATOR PROTEIN DNAA"/>
    <property type="match status" value="1"/>
</dbReference>
<dbReference type="Gene3D" id="1.10.1750.10">
    <property type="match status" value="1"/>
</dbReference>
<gene>
    <name evidence="2" type="ORF">SY1_19660</name>
</gene>
<dbReference type="KEGG" id="sbr:SY1_19660"/>
<accession>A0AB94IY99</accession>
<proteinExistence type="predicted"/>
<reference evidence="3" key="1">
    <citation type="submission" date="2010-03" db="EMBL/GenBank/DDBJ databases">
        <title>The genome sequence of Synergistetes sp. SGP1.</title>
        <authorList>
            <consortium name="metaHIT consortium -- http://www.metahit.eu/"/>
            <person name="Pajon A."/>
            <person name="Turner K."/>
            <person name="Parkhill J."/>
            <person name="Wade W."/>
            <person name="Vartoukian S."/>
        </authorList>
    </citation>
    <scope>NUCLEOTIDE SEQUENCE [LARGE SCALE GENOMIC DNA]</scope>
    <source>
        <strain evidence="3">SGP1</strain>
    </source>
</reference>
<evidence type="ECO:0000259" key="1">
    <source>
        <dbReference type="SMART" id="SM00760"/>
    </source>
</evidence>
<dbReference type="Proteomes" id="UP000008957">
    <property type="component" value="Chromosome"/>
</dbReference>
<dbReference type="SMART" id="SM00760">
    <property type="entry name" value="Bac_DnaA_C"/>
    <property type="match status" value="1"/>
</dbReference>
<dbReference type="InterPro" id="IPR010921">
    <property type="entry name" value="Trp_repressor/repl_initiator"/>
</dbReference>
<dbReference type="Pfam" id="PF08299">
    <property type="entry name" value="Bac_DnaA_C"/>
    <property type="match status" value="1"/>
</dbReference>
<dbReference type="GO" id="GO:0006275">
    <property type="term" value="P:regulation of DNA replication"/>
    <property type="evidence" value="ECO:0007669"/>
    <property type="project" value="InterPro"/>
</dbReference>
<dbReference type="GO" id="GO:0006270">
    <property type="term" value="P:DNA replication initiation"/>
    <property type="evidence" value="ECO:0007669"/>
    <property type="project" value="InterPro"/>
</dbReference>
<name>A0AB94IY99_9BACT</name>
<dbReference type="AlphaFoldDB" id="A0AB94IY99"/>
<sequence length="156" mass="17840">MLRGCDLPDEVVHFLAQHIPSNIRDLEGALNRVIMSSELYGEPVTIERSSEWLKDVLRMDVKAPVTVEDIQSVVAEYFSMSPEELTSSKRTAELAMARQIAMFLCCEMTETSLLRIAHAFRKKDHTTVIHARKKISELVKTDQEVRRAVDNLKNRL</sequence>
<reference evidence="2 3" key="2">
    <citation type="submission" date="2010-03" db="EMBL/GenBank/DDBJ databases">
        <authorList>
            <person name="Pajon A."/>
        </authorList>
    </citation>
    <scope>NUCLEOTIDE SEQUENCE [LARGE SCALE GENOMIC DNA]</scope>
    <source>
        <strain evidence="2 3">SGP1</strain>
    </source>
</reference>